<comment type="subcellular location">
    <subcellularLocation>
        <location evidence="2">Chromosome</location>
        <location evidence="2">Centromere</location>
        <location evidence="2">Kinetochore</location>
    </subcellularLocation>
    <subcellularLocation>
        <location evidence="1">Nucleus</location>
    </subcellularLocation>
</comment>
<evidence type="ECO:0000256" key="2">
    <source>
        <dbReference type="ARBA" id="ARBA00004629"/>
    </source>
</evidence>
<keyword evidence="14" id="KW-0804">Transcription</keyword>
<dbReference type="GeneTree" id="ENSGT00390000011891"/>
<organism evidence="21 22">
    <name type="scientific">Tetraodon nigroviridis</name>
    <name type="common">Spotted green pufferfish</name>
    <name type="synonym">Chelonodon nigroviridis</name>
    <dbReference type="NCBI Taxonomy" id="99883"/>
    <lineage>
        <taxon>Eukaryota</taxon>
        <taxon>Metazoa</taxon>
        <taxon>Chordata</taxon>
        <taxon>Craniata</taxon>
        <taxon>Vertebrata</taxon>
        <taxon>Euteleostomi</taxon>
        <taxon>Actinopterygii</taxon>
        <taxon>Neopterygii</taxon>
        <taxon>Teleostei</taxon>
        <taxon>Neoteleostei</taxon>
        <taxon>Acanthomorphata</taxon>
        <taxon>Eupercaria</taxon>
        <taxon>Tetraodontiformes</taxon>
        <taxon>Tetradontoidea</taxon>
        <taxon>Tetraodontidae</taxon>
        <taxon>Tetraodon</taxon>
    </lineage>
</organism>
<keyword evidence="15" id="KW-0234">DNA repair</keyword>
<evidence type="ECO:0000256" key="1">
    <source>
        <dbReference type="ARBA" id="ARBA00004123"/>
    </source>
</evidence>
<evidence type="ECO:0000256" key="10">
    <source>
        <dbReference type="ARBA" id="ARBA00022843"/>
    </source>
</evidence>
<feature type="compositionally biased region" description="Polar residues" evidence="19">
    <location>
        <begin position="428"/>
        <end position="460"/>
    </location>
</feature>
<keyword evidence="10" id="KW-0832">Ubl conjugation</keyword>
<feature type="compositionally biased region" description="Low complexity" evidence="19">
    <location>
        <begin position="600"/>
        <end position="612"/>
    </location>
</feature>
<dbReference type="GO" id="GO:0006303">
    <property type="term" value="P:double-strand break repair via nonhomologous end joining"/>
    <property type="evidence" value="ECO:0007669"/>
    <property type="project" value="UniProtKB-ARBA"/>
</dbReference>
<keyword evidence="8" id="KW-0227">DNA damage</keyword>
<dbReference type="GO" id="GO:0035861">
    <property type="term" value="C:site of double-strand break"/>
    <property type="evidence" value="ECO:0007669"/>
    <property type="project" value="UniProtKB-ARBA"/>
</dbReference>
<feature type="region of interest" description="Disordered" evidence="19">
    <location>
        <begin position="1034"/>
        <end position="1069"/>
    </location>
</feature>
<name>H3CE84_TETNG</name>
<dbReference type="CDD" id="cd20383">
    <property type="entry name" value="Tudor_53BP1"/>
    <property type="match status" value="1"/>
</dbReference>
<dbReference type="GO" id="GO:0042393">
    <property type="term" value="F:histone binding"/>
    <property type="evidence" value="ECO:0007669"/>
    <property type="project" value="TreeGrafter"/>
</dbReference>
<dbReference type="InterPro" id="IPR047252">
    <property type="entry name" value="TP53BP1-like"/>
</dbReference>
<feature type="domain" description="BRCT" evidence="20">
    <location>
        <begin position="1504"/>
        <end position="1620"/>
    </location>
</feature>
<feature type="compositionally biased region" description="Polar residues" evidence="19">
    <location>
        <begin position="409"/>
        <end position="420"/>
    </location>
</feature>
<keyword evidence="3" id="KW-0158">Chromosome</keyword>
<feature type="compositionally biased region" description="Polar residues" evidence="19">
    <location>
        <begin position="108"/>
        <end position="124"/>
    </location>
</feature>
<evidence type="ECO:0000313" key="21">
    <source>
        <dbReference type="Ensembl" id="ENSTNIP00000006558.1"/>
    </source>
</evidence>
<dbReference type="FunFam" id="3.40.50.10190:FF:000005">
    <property type="entry name" value="Tumor suppressor p53-binding protein 1"/>
    <property type="match status" value="1"/>
</dbReference>
<feature type="compositionally biased region" description="Low complexity" evidence="19">
    <location>
        <begin position="943"/>
        <end position="955"/>
    </location>
</feature>
<feature type="compositionally biased region" description="Low complexity" evidence="19">
    <location>
        <begin position="1144"/>
        <end position="1180"/>
    </location>
</feature>
<keyword evidence="9" id="KW-0995">Kinetochore</keyword>
<evidence type="ECO:0000256" key="16">
    <source>
        <dbReference type="ARBA" id="ARBA00023242"/>
    </source>
</evidence>
<feature type="compositionally biased region" description="Polar residues" evidence="19">
    <location>
        <begin position="359"/>
        <end position="370"/>
    </location>
</feature>
<evidence type="ECO:0000256" key="15">
    <source>
        <dbReference type="ARBA" id="ARBA00023204"/>
    </source>
</evidence>
<dbReference type="GO" id="GO:0000776">
    <property type="term" value="C:kinetochore"/>
    <property type="evidence" value="ECO:0007669"/>
    <property type="project" value="UniProtKB-KW"/>
</dbReference>
<keyword evidence="5" id="KW-1017">Isopeptide bond</keyword>
<dbReference type="PANTHER" id="PTHR15321">
    <property type="entry name" value="TUMOR SUPPRESSOR P53-BINDING PROTEIN 1"/>
    <property type="match status" value="1"/>
</dbReference>
<keyword evidence="6" id="KW-0597">Phosphoprotein</keyword>
<evidence type="ECO:0000256" key="5">
    <source>
        <dbReference type="ARBA" id="ARBA00022499"/>
    </source>
</evidence>
<evidence type="ECO:0000256" key="6">
    <source>
        <dbReference type="ARBA" id="ARBA00022553"/>
    </source>
</evidence>
<feature type="region of interest" description="Disordered" evidence="19">
    <location>
        <begin position="865"/>
        <end position="886"/>
    </location>
</feature>
<keyword evidence="16" id="KW-0539">Nucleus</keyword>
<dbReference type="Gene3D" id="3.40.50.10190">
    <property type="entry name" value="BRCT domain"/>
    <property type="match status" value="2"/>
</dbReference>
<keyword evidence="22" id="KW-1185">Reference proteome</keyword>
<dbReference type="InterPro" id="IPR047249">
    <property type="entry name" value="BRCT_p53bp1-like_rpt1"/>
</dbReference>
<dbReference type="Pfam" id="PF09038">
    <property type="entry name" value="53-BP1_Tudor"/>
    <property type="match status" value="1"/>
</dbReference>
<feature type="compositionally biased region" description="Low complexity" evidence="19">
    <location>
        <begin position="64"/>
        <end position="84"/>
    </location>
</feature>
<dbReference type="STRING" id="99883.ENSTNIP00000006558"/>
<evidence type="ECO:0000256" key="14">
    <source>
        <dbReference type="ARBA" id="ARBA00023163"/>
    </source>
</evidence>
<dbReference type="Pfam" id="PF18428">
    <property type="entry name" value="BRCT_3"/>
    <property type="match status" value="1"/>
</dbReference>
<reference evidence="21" key="2">
    <citation type="submission" date="2025-08" db="UniProtKB">
        <authorList>
            <consortium name="Ensembl"/>
        </authorList>
    </citation>
    <scope>IDENTIFICATION</scope>
</reference>
<evidence type="ECO:0000256" key="4">
    <source>
        <dbReference type="ARBA" id="ARBA00022481"/>
    </source>
</evidence>
<dbReference type="GO" id="GO:2000042">
    <property type="term" value="P:negative regulation of double-strand break repair via homologous recombination"/>
    <property type="evidence" value="ECO:0007669"/>
    <property type="project" value="UniProtKB-ARBA"/>
</dbReference>
<reference evidence="22" key="1">
    <citation type="journal article" date="2004" name="Nature">
        <title>Genome duplication in the teleost fish Tetraodon nigroviridis reveals the early vertebrate proto-karyotype.</title>
        <authorList>
            <person name="Jaillon O."/>
            <person name="Aury J.-M."/>
            <person name="Brunet F."/>
            <person name="Petit J.-L."/>
            <person name="Stange-Thomann N."/>
            <person name="Mauceli E."/>
            <person name="Bouneau L."/>
            <person name="Fischer C."/>
            <person name="Ozouf-Costaz C."/>
            <person name="Bernot A."/>
            <person name="Nicaud S."/>
            <person name="Jaffe D."/>
            <person name="Fisher S."/>
            <person name="Lutfalla G."/>
            <person name="Dossat C."/>
            <person name="Segurens B."/>
            <person name="Dasilva C."/>
            <person name="Salanoubat M."/>
            <person name="Levy M."/>
            <person name="Boudet N."/>
            <person name="Castellano S."/>
            <person name="Anthouard V."/>
            <person name="Jubin C."/>
            <person name="Castelli V."/>
            <person name="Katinka M."/>
            <person name="Vacherie B."/>
            <person name="Biemont C."/>
            <person name="Skalli Z."/>
            <person name="Cattolico L."/>
            <person name="Poulain J."/>
            <person name="De Berardinis V."/>
            <person name="Cruaud C."/>
            <person name="Duprat S."/>
            <person name="Brottier P."/>
            <person name="Coutanceau J.-P."/>
            <person name="Gouzy J."/>
            <person name="Parra G."/>
            <person name="Lardier G."/>
            <person name="Chapple C."/>
            <person name="McKernan K.J."/>
            <person name="McEwan P."/>
            <person name="Bosak S."/>
            <person name="Kellis M."/>
            <person name="Volff J.-N."/>
            <person name="Guigo R."/>
            <person name="Zody M.C."/>
            <person name="Mesirov J."/>
            <person name="Lindblad-Toh K."/>
            <person name="Birren B."/>
            <person name="Nusbaum C."/>
            <person name="Kahn D."/>
            <person name="Robinson-Rechavi M."/>
            <person name="Laudet V."/>
            <person name="Schachter V."/>
            <person name="Quetier F."/>
            <person name="Saurin W."/>
            <person name="Scarpelli C."/>
            <person name="Wincker P."/>
            <person name="Lander E.S."/>
            <person name="Weissenbach J."/>
            <person name="Roest Crollius H."/>
        </authorList>
    </citation>
    <scope>NUCLEOTIDE SEQUENCE [LARGE SCALE GENOMIC DNA]</scope>
</reference>
<dbReference type="GO" id="GO:0045830">
    <property type="term" value="P:positive regulation of isotype switching"/>
    <property type="evidence" value="ECO:0007669"/>
    <property type="project" value="UniProtKB-ARBA"/>
</dbReference>
<feature type="region of interest" description="Disordered" evidence="19">
    <location>
        <begin position="1419"/>
        <end position="1492"/>
    </location>
</feature>
<dbReference type="PROSITE" id="PS50172">
    <property type="entry name" value="BRCT"/>
    <property type="match status" value="2"/>
</dbReference>
<keyword evidence="13" id="KW-0010">Activator</keyword>
<evidence type="ECO:0000256" key="19">
    <source>
        <dbReference type="SAM" id="MobiDB-lite"/>
    </source>
</evidence>
<dbReference type="SUPFAM" id="SSF63748">
    <property type="entry name" value="Tudor/PWWP/MBT"/>
    <property type="match status" value="2"/>
</dbReference>
<evidence type="ECO:0000256" key="3">
    <source>
        <dbReference type="ARBA" id="ARBA00022454"/>
    </source>
</evidence>
<dbReference type="CDD" id="cd17745">
    <property type="entry name" value="BRCT_p53bp1_rpt1"/>
    <property type="match status" value="1"/>
</dbReference>
<evidence type="ECO:0000313" key="22">
    <source>
        <dbReference type="Proteomes" id="UP000007303"/>
    </source>
</evidence>
<feature type="compositionally biased region" description="Low complexity" evidence="19">
    <location>
        <begin position="1432"/>
        <end position="1447"/>
    </location>
</feature>
<evidence type="ECO:0000256" key="7">
    <source>
        <dbReference type="ARBA" id="ARBA00022737"/>
    </source>
</evidence>
<feature type="region of interest" description="Disordered" evidence="19">
    <location>
        <begin position="1144"/>
        <end position="1278"/>
    </location>
</feature>
<dbReference type="InterPro" id="IPR036420">
    <property type="entry name" value="BRCT_dom_sf"/>
</dbReference>
<dbReference type="GO" id="GO:0016604">
    <property type="term" value="C:nuclear body"/>
    <property type="evidence" value="ECO:0007669"/>
    <property type="project" value="UniProtKB-ARBA"/>
</dbReference>
<feature type="region of interest" description="Disordered" evidence="19">
    <location>
        <begin position="925"/>
        <end position="1022"/>
    </location>
</feature>
<feature type="compositionally biased region" description="Polar residues" evidence="19">
    <location>
        <begin position="511"/>
        <end position="527"/>
    </location>
</feature>
<evidence type="ECO:0000256" key="18">
    <source>
        <dbReference type="ARBA" id="ARBA00073180"/>
    </source>
</evidence>
<feature type="region of interest" description="Disordered" evidence="19">
    <location>
        <begin position="178"/>
        <end position="197"/>
    </location>
</feature>
<keyword evidence="4" id="KW-0488">Methylation</keyword>
<dbReference type="OMA" id="EPCVENR"/>
<sequence length="1737" mass="187104">MDPGASELESSLPHSENPCLIVEDSQPDSVALEDDPESSYRAVLARRLSSLQPTSRSPVLELISSPPGSKHSQGGSQSESSQRSNQETPAAPLRQQSFLANKPCCPLNSDTLNDPNPESQQESQVFNLCRPLNKKCAPEDMESGADSTTHCVQAEDGTVNFSFLELSQSQNLGDEVTNCQEEEDSIMPQPEHQPKQPIIEKSYNPKVFCYEVRPHELLHVSEVVKRRRRSAPQPQLRITCSSLFFFFSRSEVSSSSSLDSPVRPAQQVSVQVLLHSQCLQTSEQDGEILSSQQDLFEADKTGAAVDSTVCEPEQEGQPTPTPGQSLRLLHLSGQGTLAQESLSQSSVDFVASSQISFTNTPFIVPSSPTGPENEHGTDEPMDTSLPPEDQVREKEEPMDTETASKPHPSASTPVSQNSPGFTLEGTLSVPSQPEFSHNVFVPTQSQEACSQLGQKPASESQRLDSCPFSMPLQLSVNAESCDTAQQNSQLVDEDSQATQIEQLEEPPGLHTSVSVAEQPNRTSIVPESQTSSSSQTSCAEGVKVPSEGAENSSPNVQEEDGKERGSAEVASCSERLDSTDVTVSSCVQETPSDTPPCALTSPSTIPPTSSASRGEKTAARPPAESSSQISVTVDGAQEGDELGVIDGCEEEEVMEEECTVSGETLGVALVLSQSQLRTPEPMEEDSVIVVTDSEQESEVLRRDAGSQVPTSSSQPPRGAQLVSANGHEPQLPSKKAQGVPGRMSQGEGAGPDAEGVKDKILSDSSGDISFHFTLPKEGDLIGPVTGATPPLINQLKQSVRHSTPIEISPFAEKSDAAGDVSADVVMAASAIVAGDSGENAAEKEGGKLSLRMKLVTPVEEVSSDRFSLQKPSLPEEDGAAVKESTVDTVVTSPSVFSRVRQVHRQKEEEDGAMAVSLCRGELFASPQRGSQASSLGCNSLPNSQPEVLEQEVPQESQKDPPGPAEHSEDAQDLVRPPETAPVKADAMQRVSQQTFDQSTTSSPTNKPRQRTNFGTPGLHSPGARVRRFRHTLSTPSAHPRVPPVNTPVLSLKSETESPSARRIAGPSHRRHVRTIKEVRTTITRIITDVYYEDGKEVERKVSEESEDPVVDCQVLDSDVSPCRTGSSSVTSGDLADISSLSSKASSLQHSSGGTSSSTGLTRPDFIRPSSRGAKSSSSPRRGGGHPQRGHRVGSVVRGYSTPGSQASIPLSPRGRARRGRPPSRSGPSSRGGGHSLPRGGPQLPSSSDDEIYTRMLPPQSPPDTELHGQSDSLRGSPPGSSFVGLRVVAKWSSNGYFYSGRIMKDAGEGRFRLRFDDGYECEVAGKDILLCDPIPLETEVTALLEDEYFSIGVVRGHKTEGQELLYSVEKDGQRQWYNRKAVILSLEQGNKLREQHSLGPYEPSPPLAKASDISLDNLVEGKRRRRGATENTPTRSSSSSPRTPGPSGKRKLMGSEGSGTPAKRGRRGARAAQQRVGLCNTSGSGTDLPDRSADVVKTHGPLPQNASLFMGFAFMMTASSESDRLSNKLSSDEEEEYVQTGPYNKTYTESQLQAGGGFILPDFNEEQCKAAYQSLLIADQHCRTQKYLLCLASGVPCVSHLWVRDCCKDNKLLNYRNYLLPAGMGPDDAIVEWHPRCSPFKALRVLLVFEKPTELWAQLITMGGASSVRHVQPDASDIPASKFDVVVTDHACPPLVEKNMASQQVPLVSPEWLIQSVICGERLAFHSLPRYRHNYTP</sequence>
<feature type="compositionally biased region" description="Polar residues" evidence="19">
    <location>
        <begin position="927"/>
        <end position="942"/>
    </location>
</feature>
<evidence type="ECO:0000256" key="13">
    <source>
        <dbReference type="ARBA" id="ARBA00023159"/>
    </source>
</evidence>
<keyword evidence="17" id="KW-0137">Centromere</keyword>
<dbReference type="InterPro" id="IPR014722">
    <property type="entry name" value="Rib_uL2_dom2"/>
</dbReference>
<keyword evidence="12" id="KW-0238">DNA-binding</keyword>
<feature type="compositionally biased region" description="Polar residues" evidence="19">
    <location>
        <begin position="472"/>
        <end position="501"/>
    </location>
</feature>
<dbReference type="Gene3D" id="2.30.30.140">
    <property type="match status" value="1"/>
</dbReference>
<feature type="compositionally biased region" description="Low complexity" evidence="19">
    <location>
        <begin position="528"/>
        <end position="537"/>
    </location>
</feature>
<dbReference type="Proteomes" id="UP000007303">
    <property type="component" value="Unassembled WGS sequence"/>
</dbReference>
<feature type="region of interest" description="Disordered" evidence="19">
    <location>
        <begin position="676"/>
        <end position="762"/>
    </location>
</feature>
<dbReference type="GO" id="GO:0000077">
    <property type="term" value="P:DNA damage checkpoint signaling"/>
    <property type="evidence" value="ECO:0007669"/>
    <property type="project" value="TreeGrafter"/>
</dbReference>
<protein>
    <recommendedName>
        <fullName evidence="18">TP53-binding protein 1</fullName>
    </recommendedName>
</protein>
<dbReference type="PANTHER" id="PTHR15321:SF3">
    <property type="entry name" value="TP53-BINDING PROTEIN 1"/>
    <property type="match status" value="1"/>
</dbReference>
<feature type="domain" description="BRCT" evidence="20">
    <location>
        <begin position="1635"/>
        <end position="1730"/>
    </location>
</feature>
<evidence type="ECO:0000256" key="17">
    <source>
        <dbReference type="ARBA" id="ARBA00023328"/>
    </source>
</evidence>
<dbReference type="CDD" id="cd17724">
    <property type="entry name" value="BRCT_p53bp1_rpt2"/>
    <property type="match status" value="1"/>
</dbReference>
<keyword evidence="11" id="KW-0805">Transcription regulation</keyword>
<dbReference type="Ensembl" id="ENSTNIT00000006709.1">
    <property type="protein sequence ID" value="ENSTNIP00000006558.1"/>
    <property type="gene ID" value="ENSTNIG00000003950.1"/>
</dbReference>
<dbReference type="SMART" id="SM00292">
    <property type="entry name" value="BRCT"/>
    <property type="match status" value="2"/>
</dbReference>
<dbReference type="InterPro" id="IPR047250">
    <property type="entry name" value="BRCT_p53bp1-like_rpt2"/>
</dbReference>
<dbReference type="GO" id="GO:0045944">
    <property type="term" value="P:positive regulation of transcription by RNA polymerase II"/>
    <property type="evidence" value="ECO:0007669"/>
    <property type="project" value="TreeGrafter"/>
</dbReference>
<dbReference type="FunFam" id="2.30.30.140:FF:000021">
    <property type="entry name" value="Tumor suppressor p53-binding protein 1"/>
    <property type="match status" value="1"/>
</dbReference>
<keyword evidence="7" id="KW-0677">Repeat</keyword>
<reference evidence="21" key="3">
    <citation type="submission" date="2025-09" db="UniProtKB">
        <authorList>
            <consortium name="Ensembl"/>
        </authorList>
    </citation>
    <scope>IDENTIFICATION</scope>
</reference>
<feature type="region of interest" description="Disordered" evidence="19">
    <location>
        <begin position="359"/>
        <end position="640"/>
    </location>
</feature>
<evidence type="ECO:0000256" key="11">
    <source>
        <dbReference type="ARBA" id="ARBA00023015"/>
    </source>
</evidence>
<dbReference type="GO" id="GO:0003677">
    <property type="term" value="F:DNA binding"/>
    <property type="evidence" value="ECO:0007669"/>
    <property type="project" value="UniProtKB-KW"/>
</dbReference>
<dbReference type="InterPro" id="IPR001357">
    <property type="entry name" value="BRCT_dom"/>
</dbReference>
<dbReference type="HOGENOM" id="CLU_002167_0_0_1"/>
<accession>H3CE84</accession>
<feature type="region of interest" description="Disordered" evidence="19">
    <location>
        <begin position="1"/>
        <end position="124"/>
    </location>
</feature>
<dbReference type="FunFam" id="2.30.30.30:FF:000019">
    <property type="entry name" value="Tumor suppressor p53-binding protein 1"/>
    <property type="match status" value="1"/>
</dbReference>
<dbReference type="GO" id="GO:0140005">
    <property type="term" value="F:histone H4K20me2 reader activity"/>
    <property type="evidence" value="ECO:0007669"/>
    <property type="project" value="UniProtKB-ARBA"/>
</dbReference>
<evidence type="ECO:0000256" key="9">
    <source>
        <dbReference type="ARBA" id="ARBA00022838"/>
    </source>
</evidence>
<dbReference type="SUPFAM" id="SSF52113">
    <property type="entry name" value="BRCT domain"/>
    <property type="match status" value="2"/>
</dbReference>
<dbReference type="InParanoid" id="H3CE84"/>
<feature type="compositionally biased region" description="Low complexity" evidence="19">
    <location>
        <begin position="991"/>
        <end position="1004"/>
    </location>
</feature>
<dbReference type="Gene3D" id="2.30.30.30">
    <property type="match status" value="1"/>
</dbReference>
<dbReference type="FunFam" id="3.40.50.10190:FF:000003">
    <property type="entry name" value="Tumor suppressor p53-binding protein 1"/>
    <property type="match status" value="1"/>
</dbReference>
<dbReference type="InterPro" id="IPR015125">
    <property type="entry name" value="53-BP1_Tudor"/>
</dbReference>
<feature type="compositionally biased region" description="Polar residues" evidence="19">
    <location>
        <begin position="579"/>
        <end position="592"/>
    </location>
</feature>
<evidence type="ECO:0000259" key="20">
    <source>
        <dbReference type="PROSITE" id="PS50172"/>
    </source>
</evidence>
<evidence type="ECO:0000256" key="8">
    <source>
        <dbReference type="ARBA" id="ARBA00022763"/>
    </source>
</evidence>
<proteinExistence type="predicted"/>
<evidence type="ECO:0000256" key="12">
    <source>
        <dbReference type="ARBA" id="ARBA00023125"/>
    </source>
</evidence>